<dbReference type="GO" id="GO:0008374">
    <property type="term" value="F:O-acyltransferase activity"/>
    <property type="evidence" value="ECO:0007669"/>
    <property type="project" value="TreeGrafter"/>
</dbReference>
<dbReference type="Gene3D" id="2.160.10.10">
    <property type="entry name" value="Hexapeptide repeat proteins"/>
    <property type="match status" value="1"/>
</dbReference>
<accession>A0AA41WZT4</accession>
<comment type="caution">
    <text evidence="5">The sequence shown here is derived from an EMBL/GenBank/DDBJ whole genome shotgun (WGS) entry which is preliminary data.</text>
</comment>
<dbReference type="Proteomes" id="UP001165413">
    <property type="component" value="Unassembled WGS sequence"/>
</dbReference>
<evidence type="ECO:0000313" key="6">
    <source>
        <dbReference type="Proteomes" id="UP001165413"/>
    </source>
</evidence>
<proteinExistence type="inferred from homology"/>
<name>A0AA41WZT4_9ALTE</name>
<protein>
    <submittedName>
        <fullName evidence="5">Acyltransferase</fullName>
    </submittedName>
</protein>
<evidence type="ECO:0000256" key="2">
    <source>
        <dbReference type="ARBA" id="ARBA00022679"/>
    </source>
</evidence>
<dbReference type="InterPro" id="IPR001451">
    <property type="entry name" value="Hexapep"/>
</dbReference>
<dbReference type="RefSeq" id="WP_254101093.1">
    <property type="nucleotide sequence ID" value="NZ_JANATA010000015.1"/>
</dbReference>
<keyword evidence="2" id="KW-0808">Transferase</keyword>
<dbReference type="InterPro" id="IPR051159">
    <property type="entry name" value="Hexapeptide_acetyltransf"/>
</dbReference>
<dbReference type="PANTHER" id="PTHR23416">
    <property type="entry name" value="SIALIC ACID SYNTHASE-RELATED"/>
    <property type="match status" value="1"/>
</dbReference>
<dbReference type="Pfam" id="PF14602">
    <property type="entry name" value="Hexapep_2"/>
    <property type="match status" value="1"/>
</dbReference>
<dbReference type="CDD" id="cd04647">
    <property type="entry name" value="LbH_MAT_like"/>
    <property type="match status" value="1"/>
</dbReference>
<evidence type="ECO:0000256" key="3">
    <source>
        <dbReference type="ARBA" id="ARBA00022737"/>
    </source>
</evidence>
<dbReference type="AlphaFoldDB" id="A0AA41WZT4"/>
<dbReference type="PANTHER" id="PTHR23416:SF23">
    <property type="entry name" value="ACETYLTRANSFERASE C18B11.09C-RELATED"/>
    <property type="match status" value="1"/>
</dbReference>
<evidence type="ECO:0000256" key="1">
    <source>
        <dbReference type="ARBA" id="ARBA00007274"/>
    </source>
</evidence>
<gene>
    <name evidence="5" type="ORF">NLF92_09215</name>
</gene>
<comment type="similarity">
    <text evidence="1">Belongs to the transferase hexapeptide repeat family.</text>
</comment>
<keyword evidence="3" id="KW-0677">Repeat</keyword>
<evidence type="ECO:0000256" key="4">
    <source>
        <dbReference type="ARBA" id="ARBA00023315"/>
    </source>
</evidence>
<sequence>MLIYYFGKFIAALRWSLFRIFFSKSGLLNYVYPSVEFVGFKKINIGFGNVIRRYCLFHSDVFKSGSLISIGNGNVFSNGATLKAYGNELIVGNQVFLGERVQIQAFGRVVVSDKVMIAANTFISSSNHDLQDPLSERYLQEENPGDVYIGESVWIGANSIITAGVSIGDKSVIGAGSVVTKNIPPFSIALGNPAVVIKYYDKVNKKWCRANGI</sequence>
<dbReference type="InterPro" id="IPR011004">
    <property type="entry name" value="Trimer_LpxA-like_sf"/>
</dbReference>
<dbReference type="GO" id="GO:0005829">
    <property type="term" value="C:cytosol"/>
    <property type="evidence" value="ECO:0007669"/>
    <property type="project" value="TreeGrafter"/>
</dbReference>
<dbReference type="PROSITE" id="PS00101">
    <property type="entry name" value="HEXAPEP_TRANSFERASES"/>
    <property type="match status" value="1"/>
</dbReference>
<evidence type="ECO:0000313" key="5">
    <source>
        <dbReference type="EMBL" id="MCP3429120.1"/>
    </source>
</evidence>
<reference evidence="5" key="1">
    <citation type="submission" date="2022-07" db="EMBL/GenBank/DDBJ databases">
        <title>Characterization of the Novel Bacterium Alteromonas immobilis LMIT006 and Alteromonas gregis LMIT007.</title>
        <authorList>
            <person name="Lin X."/>
        </authorList>
    </citation>
    <scope>NUCLEOTIDE SEQUENCE</scope>
    <source>
        <strain evidence="5">LMIT007</strain>
    </source>
</reference>
<keyword evidence="6" id="KW-1185">Reference proteome</keyword>
<organism evidence="5 6">
    <name type="scientific">Opacimonas viscosa</name>
    <dbReference type="NCBI Taxonomy" id="2961944"/>
    <lineage>
        <taxon>Bacteria</taxon>
        <taxon>Pseudomonadati</taxon>
        <taxon>Pseudomonadota</taxon>
        <taxon>Gammaproteobacteria</taxon>
        <taxon>Alteromonadales</taxon>
        <taxon>Alteromonadaceae</taxon>
        <taxon>Opacimonas</taxon>
    </lineage>
</organism>
<dbReference type="EMBL" id="JANATA010000015">
    <property type="protein sequence ID" value="MCP3429120.1"/>
    <property type="molecule type" value="Genomic_DNA"/>
</dbReference>
<keyword evidence="4 5" id="KW-0012">Acyltransferase</keyword>
<dbReference type="SUPFAM" id="SSF51161">
    <property type="entry name" value="Trimeric LpxA-like enzymes"/>
    <property type="match status" value="1"/>
</dbReference>
<dbReference type="InterPro" id="IPR018357">
    <property type="entry name" value="Hexapep_transf_CS"/>
</dbReference>